<feature type="compositionally biased region" description="Basic and acidic residues" evidence="3">
    <location>
        <begin position="193"/>
        <end position="208"/>
    </location>
</feature>
<name>Q2GNI1_CHAGB</name>
<dbReference type="VEuPathDB" id="FungiDB:CHGG_10473"/>
<protein>
    <recommendedName>
        <fullName evidence="4">CCHC-type domain-containing protein</fullName>
    </recommendedName>
</protein>
<feature type="compositionally biased region" description="Basic residues" evidence="3">
    <location>
        <begin position="170"/>
        <end position="184"/>
    </location>
</feature>
<proteinExistence type="predicted"/>
<evidence type="ECO:0000313" key="6">
    <source>
        <dbReference type="Proteomes" id="UP000001056"/>
    </source>
</evidence>
<dbReference type="AlphaFoldDB" id="Q2GNI1"/>
<accession>Q2GNI1</accession>
<dbReference type="RefSeq" id="XP_001228400.1">
    <property type="nucleotide sequence ID" value="XM_001228399.1"/>
</dbReference>
<keyword evidence="1" id="KW-0479">Metal-binding</keyword>
<feature type="region of interest" description="Disordered" evidence="3">
    <location>
        <begin position="270"/>
        <end position="357"/>
    </location>
</feature>
<keyword evidence="1" id="KW-0863">Zinc-finger</keyword>
<evidence type="ECO:0000313" key="5">
    <source>
        <dbReference type="EMBL" id="EAQ84069.1"/>
    </source>
</evidence>
<dbReference type="EMBL" id="CH408035">
    <property type="protein sequence ID" value="EAQ84069.1"/>
    <property type="molecule type" value="Genomic_DNA"/>
</dbReference>
<dbReference type="HOGENOM" id="CLU_378114_0_0_1"/>
<dbReference type="PROSITE" id="PS50158">
    <property type="entry name" value="ZF_CCHC"/>
    <property type="match status" value="1"/>
</dbReference>
<keyword evidence="6" id="KW-1185">Reference proteome</keyword>
<evidence type="ECO:0000256" key="1">
    <source>
        <dbReference type="PROSITE-ProRule" id="PRU00047"/>
    </source>
</evidence>
<dbReference type="Gene3D" id="4.10.60.10">
    <property type="entry name" value="Zinc finger, CCHC-type"/>
    <property type="match status" value="1"/>
</dbReference>
<evidence type="ECO:0000256" key="2">
    <source>
        <dbReference type="SAM" id="Coils"/>
    </source>
</evidence>
<dbReference type="InterPro" id="IPR036875">
    <property type="entry name" value="Znf_CCHC_sf"/>
</dbReference>
<keyword evidence="1" id="KW-0862">Zinc</keyword>
<dbReference type="eggNOG" id="KOG1075">
    <property type="taxonomic scope" value="Eukaryota"/>
</dbReference>
<feature type="domain" description="CCHC-type" evidence="4">
    <location>
        <begin position="670"/>
        <end position="685"/>
    </location>
</feature>
<dbReference type="SUPFAM" id="SSF57756">
    <property type="entry name" value="Retrovirus zinc finger-like domains"/>
    <property type="match status" value="1"/>
</dbReference>
<dbReference type="GeneID" id="4396995"/>
<feature type="coiled-coil region" evidence="2">
    <location>
        <begin position="362"/>
        <end position="410"/>
    </location>
</feature>
<dbReference type="InterPro" id="IPR001878">
    <property type="entry name" value="Znf_CCHC"/>
</dbReference>
<evidence type="ECO:0000256" key="3">
    <source>
        <dbReference type="SAM" id="MobiDB-lite"/>
    </source>
</evidence>
<dbReference type="GO" id="GO:0008270">
    <property type="term" value="F:zinc ion binding"/>
    <property type="evidence" value="ECO:0007669"/>
    <property type="project" value="UniProtKB-KW"/>
</dbReference>
<keyword evidence="2" id="KW-0175">Coiled coil</keyword>
<dbReference type="SMART" id="SM00343">
    <property type="entry name" value="ZnF_C2HC"/>
    <property type="match status" value="2"/>
</dbReference>
<reference evidence="6" key="1">
    <citation type="journal article" date="2015" name="Genome Announc.">
        <title>Draft genome sequence of the cellulolytic fungus Chaetomium globosum.</title>
        <authorList>
            <person name="Cuomo C.A."/>
            <person name="Untereiner W.A."/>
            <person name="Ma L.-J."/>
            <person name="Grabherr M."/>
            <person name="Birren B.W."/>
        </authorList>
    </citation>
    <scope>NUCLEOTIDE SEQUENCE [LARGE SCALE GENOMIC DNA]</scope>
    <source>
        <strain evidence="6">ATCC 6205 / CBS 148.51 / DSM 1962 / NBRC 6347 / NRRL 1970</strain>
    </source>
</reference>
<feature type="compositionally biased region" description="Polar residues" evidence="3">
    <location>
        <begin position="469"/>
        <end position="487"/>
    </location>
</feature>
<dbReference type="Proteomes" id="UP000001056">
    <property type="component" value="Unassembled WGS sequence"/>
</dbReference>
<evidence type="ECO:0000259" key="4">
    <source>
        <dbReference type="PROSITE" id="PS50158"/>
    </source>
</evidence>
<dbReference type="GO" id="GO:0003676">
    <property type="term" value="F:nucleic acid binding"/>
    <property type="evidence" value="ECO:0007669"/>
    <property type="project" value="InterPro"/>
</dbReference>
<dbReference type="InParanoid" id="Q2GNI1"/>
<organism evidence="5 6">
    <name type="scientific">Chaetomium globosum (strain ATCC 6205 / CBS 148.51 / DSM 1962 / NBRC 6347 / NRRL 1970)</name>
    <name type="common">Soil fungus</name>
    <dbReference type="NCBI Taxonomy" id="306901"/>
    <lineage>
        <taxon>Eukaryota</taxon>
        <taxon>Fungi</taxon>
        <taxon>Dikarya</taxon>
        <taxon>Ascomycota</taxon>
        <taxon>Pezizomycotina</taxon>
        <taxon>Sordariomycetes</taxon>
        <taxon>Sordariomycetidae</taxon>
        <taxon>Sordariales</taxon>
        <taxon>Chaetomiaceae</taxon>
        <taxon>Chaetomium</taxon>
    </lineage>
</organism>
<gene>
    <name evidence="5" type="ORF">CHGG_10473</name>
</gene>
<feature type="region of interest" description="Disordered" evidence="3">
    <location>
        <begin position="170"/>
        <end position="241"/>
    </location>
</feature>
<sequence length="733" mass="80578">MLNRKGNTKHSLNVRDEELTVAADGPADSYACPHHRDPGGQSREMLQFEILLHPLPWLATSFFSACDALNEPGRLVSSLWSSGRVYPISWHNSRTWSRQKRLSRTCSTAKSVRQPLAVHTTGNSLPRSRRAPALALSGTSYAMICSYLETDLGVPAGGRREKVTTLGLIRRGRPTRMSKTRKPGRPALSGDNKPTKTDGATDQRDRVCRSTRRTSAGAPKPAAHVSGPLSASGAEGMQLRRPGTATKELEMELEWSWKWHTAPRLRSTCQGASIKSEKGTPRGAARIPEVPKMASNANIEDTHDALNSPQPRRRPLRSPKPSAKVRETLIPLENKAKPTKNTSSAATRSDGAPALDGRSSVAQRLLAEASNTRQNIEELKIVIQQQTDMLAKLSTELVSVKTELATVKAELSNVKNCVAEEQKQVAEELKQVYVQLDDISNNLILATTTISTSPNLSYANVARTPPDSSPANLNSISSMETTPSSTTDSLFCMIDTSRVESGEGDKTSVGAIRTIVEREIRGRGDCVNWRCRAVTKDPKNPSRVRIACRDEAELKIVKEVAEKKMATGTRVLRDELYPIKVDNVNRSVVLDDEGNIRTGAAEAFSQENETTVAKIAWLSRKDTAKAYGSMVVYVTKGSDARRLLSEGFFHAGGESGYTRVFERRVRPEQCYNCQEIGHKAFNCKKAQVCAKCAKQGHHHSGCKETVMKCVLCQRTHTNAFSHNCPKLYPTSQK</sequence>
<dbReference type="Pfam" id="PF00098">
    <property type="entry name" value="zf-CCHC"/>
    <property type="match status" value="1"/>
</dbReference>
<feature type="region of interest" description="Disordered" evidence="3">
    <location>
        <begin position="463"/>
        <end position="487"/>
    </location>
</feature>